<evidence type="ECO:0000313" key="7">
    <source>
        <dbReference type="Proteomes" id="UP000295238"/>
    </source>
</evidence>
<evidence type="ECO:0000259" key="5">
    <source>
        <dbReference type="PROSITE" id="PS50977"/>
    </source>
</evidence>
<dbReference type="OrthoDB" id="9795242at2"/>
<accession>A0A4R5U9E9</accession>
<dbReference type="SUPFAM" id="SSF46689">
    <property type="entry name" value="Homeodomain-like"/>
    <property type="match status" value="1"/>
</dbReference>
<dbReference type="Proteomes" id="UP000295238">
    <property type="component" value="Unassembled WGS sequence"/>
</dbReference>
<protein>
    <submittedName>
        <fullName evidence="6">TetR/AcrR family transcriptional regulator</fullName>
    </submittedName>
</protein>
<dbReference type="SUPFAM" id="SSF48498">
    <property type="entry name" value="Tetracyclin repressor-like, C-terminal domain"/>
    <property type="match status" value="1"/>
</dbReference>
<proteinExistence type="predicted"/>
<dbReference type="InterPro" id="IPR036271">
    <property type="entry name" value="Tet_transcr_reg_TetR-rel_C_sf"/>
</dbReference>
<dbReference type="Pfam" id="PF00440">
    <property type="entry name" value="TetR_N"/>
    <property type="match status" value="1"/>
</dbReference>
<keyword evidence="7" id="KW-1185">Reference proteome</keyword>
<evidence type="ECO:0000256" key="3">
    <source>
        <dbReference type="ARBA" id="ARBA00023163"/>
    </source>
</evidence>
<evidence type="ECO:0000256" key="1">
    <source>
        <dbReference type="ARBA" id="ARBA00023015"/>
    </source>
</evidence>
<evidence type="ECO:0000256" key="4">
    <source>
        <dbReference type="PROSITE-ProRule" id="PRU00335"/>
    </source>
</evidence>
<dbReference type="EMBL" id="SMTL01000007">
    <property type="protein sequence ID" value="TDK31229.1"/>
    <property type="molecule type" value="Genomic_DNA"/>
</dbReference>
<evidence type="ECO:0000313" key="6">
    <source>
        <dbReference type="EMBL" id="TDK31229.1"/>
    </source>
</evidence>
<sequence>MYIELTGSLLYIARMARPKKFTREAILDKAIPIFWRFGLAGTNVQQLEAATGVNKSGLYSEFESKDDIFVAALRRYLETGPALRILGGLPQGFGNIEQFLLLAPSFSDDYAGCLLINASRDVALLPDPAISLISEFNEKRMAAIRSNVEAALPPEQVDAVCDLVWTFFAGICIDANLHPDVAAHRIRVSAFMRLLVNGLATTPAAA</sequence>
<dbReference type="GO" id="GO:0003677">
    <property type="term" value="F:DNA binding"/>
    <property type="evidence" value="ECO:0007669"/>
    <property type="project" value="UniProtKB-UniRule"/>
</dbReference>
<dbReference type="InterPro" id="IPR001647">
    <property type="entry name" value="HTH_TetR"/>
</dbReference>
<keyword evidence="2 4" id="KW-0238">DNA-binding</keyword>
<evidence type="ECO:0000256" key="2">
    <source>
        <dbReference type="ARBA" id="ARBA00023125"/>
    </source>
</evidence>
<keyword evidence="3" id="KW-0804">Transcription</keyword>
<feature type="DNA-binding region" description="H-T-H motif" evidence="4">
    <location>
        <begin position="43"/>
        <end position="62"/>
    </location>
</feature>
<dbReference type="PANTHER" id="PTHR47506">
    <property type="entry name" value="TRANSCRIPTIONAL REGULATORY PROTEIN"/>
    <property type="match status" value="1"/>
</dbReference>
<comment type="caution">
    <text evidence="6">The sequence shown here is derived from an EMBL/GenBank/DDBJ whole genome shotgun (WGS) entry which is preliminary data.</text>
</comment>
<organism evidence="6 7">
    <name type="scientific">Rhizobium deserti</name>
    <dbReference type="NCBI Taxonomy" id="2547961"/>
    <lineage>
        <taxon>Bacteria</taxon>
        <taxon>Pseudomonadati</taxon>
        <taxon>Pseudomonadota</taxon>
        <taxon>Alphaproteobacteria</taxon>
        <taxon>Hyphomicrobiales</taxon>
        <taxon>Rhizobiaceae</taxon>
        <taxon>Rhizobium/Agrobacterium group</taxon>
        <taxon>Rhizobium</taxon>
    </lineage>
</organism>
<dbReference type="Gene3D" id="1.10.357.10">
    <property type="entry name" value="Tetracycline Repressor, domain 2"/>
    <property type="match status" value="1"/>
</dbReference>
<dbReference type="InterPro" id="IPR009057">
    <property type="entry name" value="Homeodomain-like_sf"/>
</dbReference>
<gene>
    <name evidence="6" type="ORF">E2F50_19960</name>
</gene>
<dbReference type="RefSeq" id="WP_133317945.1">
    <property type="nucleotide sequence ID" value="NZ_SMTL01000007.1"/>
</dbReference>
<keyword evidence="1" id="KW-0805">Transcription regulation</keyword>
<dbReference type="AlphaFoldDB" id="A0A4R5U9E9"/>
<reference evidence="6 7" key="1">
    <citation type="submission" date="2019-03" db="EMBL/GenBank/DDBJ databases">
        <title>Rhizobium sp. nov., an bacterium isolated from biocrust in Mu Us Desert.</title>
        <authorList>
            <person name="Lixiong L."/>
        </authorList>
    </citation>
    <scope>NUCLEOTIDE SEQUENCE [LARGE SCALE GENOMIC DNA]</scope>
    <source>
        <strain evidence="6 7">SPY-1</strain>
    </source>
</reference>
<feature type="domain" description="HTH tetR-type" evidence="5">
    <location>
        <begin position="20"/>
        <end position="80"/>
    </location>
</feature>
<dbReference type="PANTHER" id="PTHR47506:SF1">
    <property type="entry name" value="HTH-TYPE TRANSCRIPTIONAL REGULATOR YJDC"/>
    <property type="match status" value="1"/>
</dbReference>
<dbReference type="PROSITE" id="PS50977">
    <property type="entry name" value="HTH_TETR_2"/>
    <property type="match status" value="1"/>
</dbReference>
<name>A0A4R5U9E9_9HYPH</name>